<feature type="region of interest" description="Disordered" evidence="1">
    <location>
        <begin position="1"/>
        <end position="104"/>
    </location>
</feature>
<gene>
    <name evidence="2" type="ORF">g.42047</name>
</gene>
<sequence length="124" mass="13371">MSSNNRGSQPRKTLSNRAPSSISLNKGNVIQNKPNIQTKVKTNTKTVTNTSPCTPINNKTGTSLATNHTTTTHTPNISSASTHSSLPTSDDSHATPKDNILSTDKNINNKLNFDVRVLPLIQHV</sequence>
<evidence type="ECO:0000313" key="2">
    <source>
        <dbReference type="EMBL" id="MBY12826.1"/>
    </source>
</evidence>
<dbReference type="EMBL" id="GGMR01000207">
    <property type="protein sequence ID" value="MBY12826.1"/>
    <property type="molecule type" value="Transcribed_RNA"/>
</dbReference>
<feature type="compositionally biased region" description="Low complexity" evidence="1">
    <location>
        <begin position="60"/>
        <end position="89"/>
    </location>
</feature>
<proteinExistence type="predicted"/>
<accession>A0A2S2N7R5</accession>
<protein>
    <submittedName>
        <fullName evidence="2">Uncharacterized protein</fullName>
    </submittedName>
</protein>
<dbReference type="AlphaFoldDB" id="A0A2S2N7R5"/>
<organism evidence="2">
    <name type="scientific">Schizaphis graminum</name>
    <name type="common">Green bug aphid</name>
    <dbReference type="NCBI Taxonomy" id="13262"/>
    <lineage>
        <taxon>Eukaryota</taxon>
        <taxon>Metazoa</taxon>
        <taxon>Ecdysozoa</taxon>
        <taxon>Arthropoda</taxon>
        <taxon>Hexapoda</taxon>
        <taxon>Insecta</taxon>
        <taxon>Pterygota</taxon>
        <taxon>Neoptera</taxon>
        <taxon>Paraneoptera</taxon>
        <taxon>Hemiptera</taxon>
        <taxon>Sternorrhyncha</taxon>
        <taxon>Aphidomorpha</taxon>
        <taxon>Aphidoidea</taxon>
        <taxon>Aphididae</taxon>
        <taxon>Aphidini</taxon>
        <taxon>Schizaphis</taxon>
    </lineage>
</organism>
<reference evidence="2" key="1">
    <citation type="submission" date="2018-04" db="EMBL/GenBank/DDBJ databases">
        <title>Transcriptome of Schizaphis graminum biotype I.</title>
        <authorList>
            <person name="Scully E.D."/>
            <person name="Geib S.M."/>
            <person name="Palmer N.A."/>
            <person name="Koch K."/>
            <person name="Bradshaw J."/>
            <person name="Heng-Moss T."/>
            <person name="Sarath G."/>
        </authorList>
    </citation>
    <scope>NUCLEOTIDE SEQUENCE</scope>
</reference>
<feature type="compositionally biased region" description="Low complexity" evidence="1">
    <location>
        <begin position="38"/>
        <end position="50"/>
    </location>
</feature>
<feature type="compositionally biased region" description="Polar residues" evidence="1">
    <location>
        <begin position="1"/>
        <end position="37"/>
    </location>
</feature>
<name>A0A2S2N7R5_SCHGA</name>
<evidence type="ECO:0000256" key="1">
    <source>
        <dbReference type="SAM" id="MobiDB-lite"/>
    </source>
</evidence>